<dbReference type="Pfam" id="PF00319">
    <property type="entry name" value="SRF-TF"/>
    <property type="match status" value="1"/>
</dbReference>
<reference evidence="8" key="1">
    <citation type="submission" date="2023-03" db="EMBL/GenBank/DDBJ databases">
        <authorList>
            <person name="Julca I."/>
        </authorList>
    </citation>
    <scope>NUCLEOTIDE SEQUENCE</scope>
</reference>
<evidence type="ECO:0000256" key="6">
    <source>
        <dbReference type="SAM" id="Coils"/>
    </source>
</evidence>
<sequence>MATKTSGSRQKIEMTKMKNENSLQATFTKRRKSVFNKANELSILCDAEVALIVFSPGGKAFSFGHPSVQSTIEKYLHSENNPSSSSAILKTMNFTERIIEANRKSRLHQMCKELSQLEKLLEDEKKLRNELEKARNEDKGKQWWKAPIDELDLEQLSIYAKALEGLKKDVDKERLSVPMTENGHPHLLNLLGDTNVNGSASVDDMESGSASDLLHGGNVSGRGPFGFSDEKEELDLNRTALRLGSGSGSLGRAEDHQKSIRLHNFI</sequence>
<comment type="subcellular location">
    <subcellularLocation>
        <location evidence="1">Nucleus</location>
    </subcellularLocation>
</comment>
<keyword evidence="9" id="KW-1185">Reference proteome</keyword>
<keyword evidence="3" id="KW-0238">DNA-binding</keyword>
<dbReference type="FunFam" id="3.40.1810.10:FF:000006">
    <property type="entry name" value="Agamous-like MADS-box protein AGL62"/>
    <property type="match status" value="1"/>
</dbReference>
<keyword evidence="2" id="KW-0805">Transcription regulation</keyword>
<dbReference type="CDD" id="cd00265">
    <property type="entry name" value="MADS_MEF2_like"/>
    <property type="match status" value="1"/>
</dbReference>
<dbReference type="InterPro" id="IPR036879">
    <property type="entry name" value="TF_MADSbox_sf"/>
</dbReference>
<evidence type="ECO:0000256" key="2">
    <source>
        <dbReference type="ARBA" id="ARBA00023015"/>
    </source>
</evidence>
<dbReference type="Proteomes" id="UP001161247">
    <property type="component" value="Chromosome 7"/>
</dbReference>
<organism evidence="8 9">
    <name type="scientific">Oldenlandia corymbosa var. corymbosa</name>
    <dbReference type="NCBI Taxonomy" id="529605"/>
    <lineage>
        <taxon>Eukaryota</taxon>
        <taxon>Viridiplantae</taxon>
        <taxon>Streptophyta</taxon>
        <taxon>Embryophyta</taxon>
        <taxon>Tracheophyta</taxon>
        <taxon>Spermatophyta</taxon>
        <taxon>Magnoliopsida</taxon>
        <taxon>eudicotyledons</taxon>
        <taxon>Gunneridae</taxon>
        <taxon>Pentapetalae</taxon>
        <taxon>asterids</taxon>
        <taxon>lamiids</taxon>
        <taxon>Gentianales</taxon>
        <taxon>Rubiaceae</taxon>
        <taxon>Rubioideae</taxon>
        <taxon>Spermacoceae</taxon>
        <taxon>Hedyotis-Oldenlandia complex</taxon>
        <taxon>Oldenlandia</taxon>
    </lineage>
</organism>
<dbReference type="GO" id="GO:0000981">
    <property type="term" value="F:DNA-binding transcription factor activity, RNA polymerase II-specific"/>
    <property type="evidence" value="ECO:0007669"/>
    <property type="project" value="TreeGrafter"/>
</dbReference>
<dbReference type="SUPFAM" id="SSF55455">
    <property type="entry name" value="SRF-like"/>
    <property type="match status" value="1"/>
</dbReference>
<evidence type="ECO:0000259" key="7">
    <source>
        <dbReference type="PROSITE" id="PS50066"/>
    </source>
</evidence>
<keyword evidence="6" id="KW-0175">Coiled coil</keyword>
<accession>A0AAV1DYG5</accession>
<dbReference type="InterPro" id="IPR002100">
    <property type="entry name" value="TF_MADSbox"/>
</dbReference>
<dbReference type="GO" id="GO:0046983">
    <property type="term" value="F:protein dimerization activity"/>
    <property type="evidence" value="ECO:0007669"/>
    <property type="project" value="InterPro"/>
</dbReference>
<dbReference type="AlphaFoldDB" id="A0AAV1DYG5"/>
<keyword evidence="4" id="KW-0804">Transcription</keyword>
<dbReference type="GO" id="GO:0005634">
    <property type="term" value="C:nucleus"/>
    <property type="evidence" value="ECO:0007669"/>
    <property type="project" value="UniProtKB-SubCell"/>
</dbReference>
<dbReference type="EMBL" id="OX459124">
    <property type="protein sequence ID" value="CAI9113016.1"/>
    <property type="molecule type" value="Genomic_DNA"/>
</dbReference>
<dbReference type="PANTHER" id="PTHR11945:SF776">
    <property type="entry name" value="AGAMOUS-LIKE 50-RELATED"/>
    <property type="match status" value="1"/>
</dbReference>
<dbReference type="InterPro" id="IPR033896">
    <property type="entry name" value="MEF2-like_N"/>
</dbReference>
<dbReference type="PROSITE" id="PS50066">
    <property type="entry name" value="MADS_BOX_2"/>
    <property type="match status" value="1"/>
</dbReference>
<protein>
    <submittedName>
        <fullName evidence="8">OLC1v1013537C1</fullName>
    </submittedName>
</protein>
<dbReference type="PANTHER" id="PTHR11945">
    <property type="entry name" value="MADS BOX PROTEIN"/>
    <property type="match status" value="1"/>
</dbReference>
<feature type="domain" description="MADS-box" evidence="7">
    <location>
        <begin position="7"/>
        <end position="67"/>
    </location>
</feature>
<name>A0AAV1DYG5_OLDCO</name>
<evidence type="ECO:0000256" key="5">
    <source>
        <dbReference type="ARBA" id="ARBA00023242"/>
    </source>
</evidence>
<evidence type="ECO:0000256" key="1">
    <source>
        <dbReference type="ARBA" id="ARBA00004123"/>
    </source>
</evidence>
<gene>
    <name evidence="8" type="ORF">OLC1_LOCUS20105</name>
</gene>
<dbReference type="GO" id="GO:0000978">
    <property type="term" value="F:RNA polymerase II cis-regulatory region sequence-specific DNA binding"/>
    <property type="evidence" value="ECO:0007669"/>
    <property type="project" value="TreeGrafter"/>
</dbReference>
<proteinExistence type="predicted"/>
<feature type="coiled-coil region" evidence="6">
    <location>
        <begin position="107"/>
        <end position="141"/>
    </location>
</feature>
<dbReference type="Gene3D" id="3.40.1810.10">
    <property type="entry name" value="Transcription factor, MADS-box"/>
    <property type="match status" value="1"/>
</dbReference>
<keyword evidence="5" id="KW-0539">Nucleus</keyword>
<dbReference type="SMART" id="SM00432">
    <property type="entry name" value="MADS"/>
    <property type="match status" value="1"/>
</dbReference>
<evidence type="ECO:0000256" key="4">
    <source>
        <dbReference type="ARBA" id="ARBA00023163"/>
    </source>
</evidence>
<evidence type="ECO:0000313" key="8">
    <source>
        <dbReference type="EMBL" id="CAI9113016.1"/>
    </source>
</evidence>
<dbReference type="PRINTS" id="PR00404">
    <property type="entry name" value="MADSDOMAIN"/>
</dbReference>
<evidence type="ECO:0000256" key="3">
    <source>
        <dbReference type="ARBA" id="ARBA00023125"/>
    </source>
</evidence>
<evidence type="ECO:0000313" key="9">
    <source>
        <dbReference type="Proteomes" id="UP001161247"/>
    </source>
</evidence>
<dbReference type="GO" id="GO:0045944">
    <property type="term" value="P:positive regulation of transcription by RNA polymerase II"/>
    <property type="evidence" value="ECO:0007669"/>
    <property type="project" value="InterPro"/>
</dbReference>